<dbReference type="EMBL" id="JASCZI010181415">
    <property type="protein sequence ID" value="MED6183205.1"/>
    <property type="molecule type" value="Genomic_DNA"/>
</dbReference>
<sequence>MSWIYYRLSSWAPNLTRPHTFPLATRPISPMPCIEWGAAFIAAISPPAVASWRPILPRRRRVGAHVPHAGGKMDFSCGDGEMECALFQIKQSMRIPRNKEFPMRKSIKNPDSNK</sequence>
<evidence type="ECO:0000313" key="2">
    <source>
        <dbReference type="Proteomes" id="UP001341840"/>
    </source>
</evidence>
<accession>A0ABU6WDF0</accession>
<keyword evidence="2" id="KW-1185">Reference proteome</keyword>
<evidence type="ECO:0000313" key="1">
    <source>
        <dbReference type="EMBL" id="MED6183205.1"/>
    </source>
</evidence>
<reference evidence="1 2" key="1">
    <citation type="journal article" date="2023" name="Plants (Basel)">
        <title>Bridging the Gap: Combining Genomics and Transcriptomics Approaches to Understand Stylosanthes scabra, an Orphan Legume from the Brazilian Caatinga.</title>
        <authorList>
            <person name="Ferreira-Neto J.R.C."/>
            <person name="da Silva M.D."/>
            <person name="Binneck E."/>
            <person name="de Melo N.F."/>
            <person name="da Silva R.H."/>
            <person name="de Melo A.L.T.M."/>
            <person name="Pandolfi V."/>
            <person name="Bustamante F.O."/>
            <person name="Brasileiro-Vidal A.C."/>
            <person name="Benko-Iseppon A.M."/>
        </authorList>
    </citation>
    <scope>NUCLEOTIDE SEQUENCE [LARGE SCALE GENOMIC DNA]</scope>
    <source>
        <tissue evidence="1">Leaves</tissue>
    </source>
</reference>
<protein>
    <submittedName>
        <fullName evidence="1">Uncharacterized protein</fullName>
    </submittedName>
</protein>
<dbReference type="Proteomes" id="UP001341840">
    <property type="component" value="Unassembled WGS sequence"/>
</dbReference>
<organism evidence="1 2">
    <name type="scientific">Stylosanthes scabra</name>
    <dbReference type="NCBI Taxonomy" id="79078"/>
    <lineage>
        <taxon>Eukaryota</taxon>
        <taxon>Viridiplantae</taxon>
        <taxon>Streptophyta</taxon>
        <taxon>Embryophyta</taxon>
        <taxon>Tracheophyta</taxon>
        <taxon>Spermatophyta</taxon>
        <taxon>Magnoliopsida</taxon>
        <taxon>eudicotyledons</taxon>
        <taxon>Gunneridae</taxon>
        <taxon>Pentapetalae</taxon>
        <taxon>rosids</taxon>
        <taxon>fabids</taxon>
        <taxon>Fabales</taxon>
        <taxon>Fabaceae</taxon>
        <taxon>Papilionoideae</taxon>
        <taxon>50 kb inversion clade</taxon>
        <taxon>dalbergioids sensu lato</taxon>
        <taxon>Dalbergieae</taxon>
        <taxon>Pterocarpus clade</taxon>
        <taxon>Stylosanthes</taxon>
    </lineage>
</organism>
<name>A0ABU6WDF0_9FABA</name>
<proteinExistence type="predicted"/>
<gene>
    <name evidence="1" type="ORF">PIB30_035807</name>
</gene>
<comment type="caution">
    <text evidence="1">The sequence shown here is derived from an EMBL/GenBank/DDBJ whole genome shotgun (WGS) entry which is preliminary data.</text>
</comment>